<dbReference type="HOGENOM" id="CLU_2040001_0_0_1"/>
<accession>W5J1M4</accession>
<dbReference type="EnsemblMetazoa" id="ADAC010325-RA">
    <property type="protein sequence ID" value="ADAC010325-PA"/>
    <property type="gene ID" value="ADAC010325"/>
</dbReference>
<evidence type="ECO:0000313" key="3">
    <source>
        <dbReference type="Proteomes" id="UP000000673"/>
    </source>
</evidence>
<reference evidence="2" key="4">
    <citation type="submission" date="2015-06" db="UniProtKB">
        <authorList>
            <consortium name="EnsemblMetazoa"/>
        </authorList>
    </citation>
    <scope>IDENTIFICATION</scope>
</reference>
<dbReference type="AlphaFoldDB" id="W5J1M4"/>
<evidence type="ECO:0000313" key="2">
    <source>
        <dbReference type="EnsemblMetazoa" id="ADAC010325-PA"/>
    </source>
</evidence>
<proteinExistence type="predicted"/>
<keyword evidence="3" id="KW-1185">Reference proteome</keyword>
<sequence>MHLYTATFASLHSRSPSQSEPQLIKVNFHSAGAEDGLIYRLTFTVSTGVPLLLFAAPSRSRGGEKPRELANKFRDVQQPETTETLPGSARFYQSTGNTPTGCYGDTESWHKDITCTCIDND</sequence>
<name>W5J1M4_ANODA</name>
<organism evidence="1">
    <name type="scientific">Anopheles darlingi</name>
    <name type="common">Mosquito</name>
    <dbReference type="NCBI Taxonomy" id="43151"/>
    <lineage>
        <taxon>Eukaryota</taxon>
        <taxon>Metazoa</taxon>
        <taxon>Ecdysozoa</taxon>
        <taxon>Arthropoda</taxon>
        <taxon>Hexapoda</taxon>
        <taxon>Insecta</taxon>
        <taxon>Pterygota</taxon>
        <taxon>Neoptera</taxon>
        <taxon>Endopterygota</taxon>
        <taxon>Diptera</taxon>
        <taxon>Nematocera</taxon>
        <taxon>Culicoidea</taxon>
        <taxon>Culicidae</taxon>
        <taxon>Anophelinae</taxon>
        <taxon>Anopheles</taxon>
    </lineage>
</organism>
<gene>
    <name evidence="1" type="ORF">AND_010325</name>
</gene>
<evidence type="ECO:0000313" key="1">
    <source>
        <dbReference type="EMBL" id="ETN58112.1"/>
    </source>
</evidence>
<reference evidence="1 3" key="1">
    <citation type="journal article" date="2010" name="BMC Genomics">
        <title>Combination of measures distinguishes pre-miRNAs from other stem-loops in the genome of the newly sequenced Anopheles darlingi.</title>
        <authorList>
            <person name="Mendes N.D."/>
            <person name="Freitas A.T."/>
            <person name="Vasconcelos A.T."/>
            <person name="Sagot M.F."/>
        </authorList>
    </citation>
    <scope>NUCLEOTIDE SEQUENCE</scope>
</reference>
<dbReference type="VEuPathDB" id="VectorBase:ADAC010325"/>
<dbReference type="Proteomes" id="UP000000673">
    <property type="component" value="Unassembled WGS sequence"/>
</dbReference>
<reference evidence="1" key="2">
    <citation type="submission" date="2010-05" db="EMBL/GenBank/DDBJ databases">
        <authorList>
            <person name="Almeida L.G."/>
            <person name="Nicolas M.F."/>
            <person name="Souza R.C."/>
            <person name="Vasconcelos A.T.R."/>
        </authorList>
    </citation>
    <scope>NUCLEOTIDE SEQUENCE</scope>
</reference>
<reference evidence="1" key="3">
    <citation type="journal article" date="2013" name="Nucleic Acids Res.">
        <title>The genome of Anopheles darlingi, the main neotropical malaria vector.</title>
        <authorList>
            <person name="Marinotti O."/>
            <person name="Cerqueira G.C."/>
            <person name="de Almeida L.G."/>
            <person name="Ferro M.I."/>
            <person name="Loreto E.L."/>
            <person name="Zaha A."/>
            <person name="Teixeira S.M."/>
            <person name="Wespiser A.R."/>
            <person name="Almeida E Silva A."/>
            <person name="Schlindwein A.D."/>
            <person name="Pacheco A.C."/>
            <person name="Silva A.L."/>
            <person name="Graveley B.R."/>
            <person name="Walenz B.P."/>
            <person name="Lima Bde A."/>
            <person name="Ribeiro C.A."/>
            <person name="Nunes-Silva C.G."/>
            <person name="de Carvalho C.R."/>
            <person name="Soares C.M."/>
            <person name="de Menezes C.B."/>
            <person name="Matiolli C."/>
            <person name="Caffrey D."/>
            <person name="Araujo D.A."/>
            <person name="de Oliveira D.M."/>
            <person name="Golenbock D."/>
            <person name="Grisard E.C."/>
            <person name="Fantinatti-Garboggini F."/>
            <person name="de Carvalho F.M."/>
            <person name="Barcellos F.G."/>
            <person name="Prosdocimi F."/>
            <person name="May G."/>
            <person name="Azevedo Junior G.M."/>
            <person name="Guimaraes G.M."/>
            <person name="Goldman G.H."/>
            <person name="Padilha I.Q."/>
            <person name="Batista Jda S."/>
            <person name="Ferro J.A."/>
            <person name="Ribeiro J.M."/>
            <person name="Fietto J.L."/>
            <person name="Dabbas K.M."/>
            <person name="Cerdeira L."/>
            <person name="Agnez-Lima L.F."/>
            <person name="Brocchi M."/>
            <person name="de Carvalho M.O."/>
            <person name="Teixeira Mde M."/>
            <person name="Diniz Maia Mde M."/>
            <person name="Goldman M.H."/>
            <person name="Cruz Schneider M.P."/>
            <person name="Felipe M.S."/>
            <person name="Hungria M."/>
            <person name="Nicolas M.F."/>
            <person name="Pereira M."/>
            <person name="Montes M.A."/>
            <person name="Cantao M.E."/>
            <person name="Vincentz M."/>
            <person name="Rafael M.S."/>
            <person name="Silverman N."/>
            <person name="Stoco P.H."/>
            <person name="Souza R.C."/>
            <person name="Vicentini R."/>
            <person name="Gazzinelli R.T."/>
            <person name="Neves Rde O."/>
            <person name="Silva R."/>
            <person name="Astolfi-Filho S."/>
            <person name="Maciel T.E."/>
            <person name="Urmenyi T.P."/>
            <person name="Tadei W.P."/>
            <person name="Camargo E.P."/>
            <person name="de Vasconcelos A.T."/>
        </authorList>
    </citation>
    <scope>NUCLEOTIDE SEQUENCE</scope>
</reference>
<dbReference type="EMBL" id="ADMH02002165">
    <property type="protein sequence ID" value="ETN58112.1"/>
    <property type="molecule type" value="Genomic_DNA"/>
</dbReference>
<protein>
    <submittedName>
        <fullName evidence="1 2">Uncharacterized protein</fullName>
    </submittedName>
</protein>